<organism evidence="1 2">
    <name type="scientific">Sphaeroforma arctica JP610</name>
    <dbReference type="NCBI Taxonomy" id="667725"/>
    <lineage>
        <taxon>Eukaryota</taxon>
        <taxon>Ichthyosporea</taxon>
        <taxon>Ichthyophonida</taxon>
        <taxon>Sphaeroforma</taxon>
    </lineage>
</organism>
<accession>A0A0L0FZ80</accession>
<dbReference type="AlphaFoldDB" id="A0A0L0FZ80"/>
<protein>
    <submittedName>
        <fullName evidence="1">Uncharacterized protein</fullName>
    </submittedName>
</protein>
<evidence type="ECO:0000313" key="2">
    <source>
        <dbReference type="Proteomes" id="UP000054560"/>
    </source>
</evidence>
<name>A0A0L0FZ80_9EUKA</name>
<gene>
    <name evidence="1" type="ORF">SARC_05822</name>
</gene>
<dbReference type="Proteomes" id="UP000054560">
    <property type="component" value="Unassembled WGS sequence"/>
</dbReference>
<keyword evidence="2" id="KW-1185">Reference proteome</keyword>
<dbReference type="GeneID" id="25906326"/>
<evidence type="ECO:0000313" key="1">
    <source>
        <dbReference type="EMBL" id="KNC81876.1"/>
    </source>
</evidence>
<proteinExistence type="predicted"/>
<sequence length="128" mass="15124">MEEGPSEDPYTEHVKDTSTLCGKTPSDWAKIFYPLLQAALNSTDSDLKRYPPALSYKDANRMYKEMGATFPFEDPEQPTANMAYHWMRLYEVKTRVYELGQKRMHVDKIKDKRVRKRTRKLMKKVRTT</sequence>
<reference evidence="1 2" key="1">
    <citation type="submission" date="2011-02" db="EMBL/GenBank/DDBJ databases">
        <title>The Genome Sequence of Sphaeroforma arctica JP610.</title>
        <authorList>
            <consortium name="The Broad Institute Genome Sequencing Platform"/>
            <person name="Russ C."/>
            <person name="Cuomo C."/>
            <person name="Young S.K."/>
            <person name="Zeng Q."/>
            <person name="Gargeya S."/>
            <person name="Alvarado L."/>
            <person name="Berlin A."/>
            <person name="Chapman S.B."/>
            <person name="Chen Z."/>
            <person name="Freedman E."/>
            <person name="Gellesch M."/>
            <person name="Goldberg J."/>
            <person name="Griggs A."/>
            <person name="Gujja S."/>
            <person name="Heilman E."/>
            <person name="Heiman D."/>
            <person name="Howarth C."/>
            <person name="Mehta T."/>
            <person name="Neiman D."/>
            <person name="Pearson M."/>
            <person name="Roberts A."/>
            <person name="Saif S."/>
            <person name="Shea T."/>
            <person name="Shenoy N."/>
            <person name="Sisk P."/>
            <person name="Stolte C."/>
            <person name="Sykes S."/>
            <person name="White J."/>
            <person name="Yandava C."/>
            <person name="Burger G."/>
            <person name="Gray M.W."/>
            <person name="Holland P.W.H."/>
            <person name="King N."/>
            <person name="Lang F.B.F."/>
            <person name="Roger A.J."/>
            <person name="Ruiz-Trillo I."/>
            <person name="Haas B."/>
            <person name="Nusbaum C."/>
            <person name="Birren B."/>
        </authorList>
    </citation>
    <scope>NUCLEOTIDE SEQUENCE [LARGE SCALE GENOMIC DNA]</scope>
    <source>
        <strain evidence="1 2">JP610</strain>
    </source>
</reference>
<dbReference type="EMBL" id="KQ241984">
    <property type="protein sequence ID" value="KNC81876.1"/>
    <property type="molecule type" value="Genomic_DNA"/>
</dbReference>
<dbReference type="RefSeq" id="XP_014155778.1">
    <property type="nucleotide sequence ID" value="XM_014300303.1"/>
</dbReference>